<organism evidence="2 3">
    <name type="scientific">Roseateles violae</name>
    <dbReference type="NCBI Taxonomy" id="3058042"/>
    <lineage>
        <taxon>Bacteria</taxon>
        <taxon>Pseudomonadati</taxon>
        <taxon>Pseudomonadota</taxon>
        <taxon>Betaproteobacteria</taxon>
        <taxon>Burkholderiales</taxon>
        <taxon>Sphaerotilaceae</taxon>
        <taxon>Roseateles</taxon>
    </lineage>
</organism>
<dbReference type="Gene3D" id="2.60.40.2610">
    <property type="entry name" value="Outer membrane usher protein FimD, plug domain"/>
    <property type="match status" value="1"/>
</dbReference>
<dbReference type="InterPro" id="IPR043142">
    <property type="entry name" value="PapC-like_C_sf"/>
</dbReference>
<dbReference type="PANTHER" id="PTHR30451">
    <property type="entry name" value="OUTER MEMBRANE USHER PROTEIN"/>
    <property type="match status" value="1"/>
</dbReference>
<dbReference type="InterPro" id="IPR042186">
    <property type="entry name" value="FimD_plug_dom"/>
</dbReference>
<dbReference type="PANTHER" id="PTHR30451:SF5">
    <property type="entry name" value="SLR0019 PROTEIN"/>
    <property type="match status" value="1"/>
</dbReference>
<dbReference type="EMBL" id="JAUHHC010000001">
    <property type="protein sequence ID" value="MDN3919700.1"/>
    <property type="molecule type" value="Genomic_DNA"/>
</dbReference>
<dbReference type="InterPro" id="IPR025949">
    <property type="entry name" value="PapC-like_C"/>
</dbReference>
<protein>
    <submittedName>
        <fullName evidence="2">Fimbria/pilus outer membrane usher protein</fullName>
    </submittedName>
</protein>
<dbReference type="InterPro" id="IPR000015">
    <property type="entry name" value="Fimb_usher"/>
</dbReference>
<dbReference type="Gene3D" id="2.60.40.3110">
    <property type="match status" value="1"/>
</dbReference>
<feature type="domain" description="PapC-like C-terminal" evidence="1">
    <location>
        <begin position="698"/>
        <end position="759"/>
    </location>
</feature>
<evidence type="ECO:0000259" key="1">
    <source>
        <dbReference type="Pfam" id="PF13953"/>
    </source>
</evidence>
<accession>A0ABT8DMT1</accession>
<name>A0ABT8DMT1_9BURK</name>
<comment type="caution">
    <text evidence="2">The sequence shown here is derived from an EMBL/GenBank/DDBJ whole genome shotgun (WGS) entry which is preliminary data.</text>
</comment>
<keyword evidence="3" id="KW-1185">Reference proteome</keyword>
<dbReference type="Pfam" id="PF00577">
    <property type="entry name" value="Usher"/>
    <property type="match status" value="1"/>
</dbReference>
<proteinExistence type="predicted"/>
<sequence length="780" mass="82426">MAASLLLAHHACRAGELDGVDSELSDPAGTAAQGLVLLEATVNGQAVGSLVVLPQPGGRLLVERAALRRWRVKALPDSVIEIESRPLVALDAIAGATATIDQRTQRLHVRLPPSAFEPGSHALQRGGVVESTAPPWGGFANYKLFGFSSEASSFASGLFELGVSGRYGAGNTSFGANTATFSGGTTGRLIRLESAWRYDLPSKLRTVTLGDAITTPGAWGRSIRFGGLQIGSNFSLQPNLLTYPLPAVPGTAVVPSTVDVFVNGSRVGSQPVDPGPFSITGMPVVTGSGEVQLIVRDAFGQQQLITQPFYTSRRLLAPALDDYRISIGAPRRNYGLASSDYGDGFGSAYWRRGLSDKTTVELRAEVDAHVRAGGATVDWNPANLGVISAGLAASHGDAGSGQLAVAGYEYQRARFNIVLRGLWASPEFRLAGDETSLRRLARSTMAALGYNFGAAGSLGLAWAGQASHGEPAVQSATLSYSFNPVKWASLILSASRSWGASVPGSSFFASLVLPLGEATTASVDASSSRSGSHDTGHAALSLQKAIPSGEGWGYRLRAGSDQRYEIGGTRSGRYGIYSADIASGGGSSAVRFSAEGGIGYVDATFFAARPIVDSFALVRVGQFENVRVYHEGNYAGRTDAEGKLILPRLYPYQPNRISIDEKDLPIDITLAASEQRAAPYFRSAALVDFDARRRLNALLRVLLPDGTPLPAGAELQYDGSALSHPVADDGEVFIPDLPLQARFVARWGERRCSFQLRLEQAPAERLPVLGPFLCKSGAEP</sequence>
<dbReference type="Pfam" id="PF13953">
    <property type="entry name" value="PapC_C"/>
    <property type="match status" value="1"/>
</dbReference>
<gene>
    <name evidence="2" type="ORF">QWJ38_05310</name>
</gene>
<dbReference type="Gene3D" id="2.60.40.2070">
    <property type="match status" value="1"/>
</dbReference>
<dbReference type="RefSeq" id="WP_290357995.1">
    <property type="nucleotide sequence ID" value="NZ_JAUHHC010000001.1"/>
</dbReference>
<evidence type="ECO:0000313" key="3">
    <source>
        <dbReference type="Proteomes" id="UP001228044"/>
    </source>
</evidence>
<evidence type="ECO:0000313" key="2">
    <source>
        <dbReference type="EMBL" id="MDN3919700.1"/>
    </source>
</evidence>
<reference evidence="2 3" key="1">
    <citation type="submission" date="2023-06" db="EMBL/GenBank/DDBJ databases">
        <title>Pelomonas sp. PFR6 16S ribosomal RNA gene Genome sequencing and assembly.</title>
        <authorList>
            <person name="Woo H."/>
        </authorList>
    </citation>
    <scope>NUCLEOTIDE SEQUENCE [LARGE SCALE GENOMIC DNA]</scope>
    <source>
        <strain evidence="2 3">PFR6</strain>
    </source>
</reference>
<dbReference type="Proteomes" id="UP001228044">
    <property type="component" value="Unassembled WGS sequence"/>
</dbReference>